<accession>A0A0F3GSW0</accession>
<dbReference type="AlphaFoldDB" id="A0A0F3GSW0"/>
<name>A0A0F3GSW0_9BACT</name>
<gene>
    <name evidence="1" type="ORF">MBAV_002889</name>
</gene>
<reference evidence="1 2" key="1">
    <citation type="submission" date="2015-02" db="EMBL/GenBank/DDBJ databases">
        <title>Single-cell genomics of uncultivated deep-branching MTB reveals a conserved set of magnetosome genes.</title>
        <authorList>
            <person name="Kolinko S."/>
            <person name="Richter M."/>
            <person name="Glockner F.O."/>
            <person name="Brachmann A."/>
            <person name="Schuler D."/>
        </authorList>
    </citation>
    <scope>NUCLEOTIDE SEQUENCE [LARGE SCALE GENOMIC DNA]</scope>
    <source>
        <strain evidence="1">TM-1</strain>
    </source>
</reference>
<proteinExistence type="predicted"/>
<keyword evidence="2" id="KW-1185">Reference proteome</keyword>
<comment type="caution">
    <text evidence="1">The sequence shown here is derived from an EMBL/GenBank/DDBJ whole genome shotgun (WGS) entry which is preliminary data.</text>
</comment>
<sequence length="61" mass="6956">MLIANFNLMTKGKPLCKLYYITTGNWLGDQNLQAVIDTNVKELKELGLFSNVIFYPCDVDK</sequence>
<evidence type="ECO:0000313" key="2">
    <source>
        <dbReference type="Proteomes" id="UP000033423"/>
    </source>
</evidence>
<dbReference type="Proteomes" id="UP000033423">
    <property type="component" value="Unassembled WGS sequence"/>
</dbReference>
<dbReference type="EMBL" id="LACI01001229">
    <property type="protein sequence ID" value="KJU84917.1"/>
    <property type="molecule type" value="Genomic_DNA"/>
</dbReference>
<organism evidence="1 2">
    <name type="scientific">Candidatus Magnetobacterium bavaricum</name>
    <dbReference type="NCBI Taxonomy" id="29290"/>
    <lineage>
        <taxon>Bacteria</taxon>
        <taxon>Pseudomonadati</taxon>
        <taxon>Nitrospirota</taxon>
        <taxon>Thermodesulfovibrionia</taxon>
        <taxon>Thermodesulfovibrionales</taxon>
        <taxon>Candidatus Magnetobacteriaceae</taxon>
        <taxon>Candidatus Magnetobacterium</taxon>
    </lineage>
</organism>
<evidence type="ECO:0000313" key="1">
    <source>
        <dbReference type="EMBL" id="KJU84917.1"/>
    </source>
</evidence>
<protein>
    <submittedName>
        <fullName evidence="1">Uncharacterized protein</fullName>
    </submittedName>
</protein>
<feature type="non-terminal residue" evidence="1">
    <location>
        <position position="61"/>
    </location>
</feature>